<keyword evidence="5" id="KW-1133">Transmembrane helix</keyword>
<evidence type="ECO:0008006" key="8">
    <source>
        <dbReference type="Google" id="ProtNLM"/>
    </source>
</evidence>
<dbReference type="PROSITE" id="PS50297">
    <property type="entry name" value="ANK_REP_REGION"/>
    <property type="match status" value="5"/>
</dbReference>
<evidence type="ECO:0000313" key="6">
    <source>
        <dbReference type="EMBL" id="KAL3313345.1"/>
    </source>
</evidence>
<keyword evidence="2" id="KW-0406">Ion transport</keyword>
<feature type="transmembrane region" description="Helical" evidence="5">
    <location>
        <begin position="564"/>
        <end position="581"/>
    </location>
</feature>
<feature type="repeat" description="ANK" evidence="4">
    <location>
        <begin position="195"/>
        <end position="227"/>
    </location>
</feature>
<gene>
    <name evidence="6" type="ORF">Ciccas_008054</name>
</gene>
<dbReference type="Gene3D" id="1.25.40.20">
    <property type="entry name" value="Ankyrin repeat-containing domain"/>
    <property type="match status" value="3"/>
</dbReference>
<keyword evidence="1" id="KW-0813">Transport</keyword>
<dbReference type="InterPro" id="IPR036770">
    <property type="entry name" value="Ankyrin_rpt-contain_sf"/>
</dbReference>
<keyword evidence="5" id="KW-0812">Transmembrane</keyword>
<feature type="transmembrane region" description="Helical" evidence="5">
    <location>
        <begin position="493"/>
        <end position="521"/>
    </location>
</feature>
<feature type="repeat" description="ANK" evidence="4">
    <location>
        <begin position="52"/>
        <end position="72"/>
    </location>
</feature>
<evidence type="ECO:0000313" key="7">
    <source>
        <dbReference type="Proteomes" id="UP001626550"/>
    </source>
</evidence>
<dbReference type="InterPro" id="IPR002153">
    <property type="entry name" value="TRPC_channel"/>
</dbReference>
<keyword evidence="7" id="KW-1185">Reference proteome</keyword>
<accession>A0ABD2Q1I7</accession>
<comment type="caution">
    <text evidence="6">The sequence shown here is derived from an EMBL/GenBank/DDBJ whole genome shotgun (WGS) entry which is preliminary data.</text>
</comment>
<dbReference type="InterPro" id="IPR002110">
    <property type="entry name" value="Ankyrin_rpt"/>
</dbReference>
<dbReference type="SUPFAM" id="SSF48403">
    <property type="entry name" value="Ankyrin repeat"/>
    <property type="match status" value="1"/>
</dbReference>
<feature type="transmembrane region" description="Helical" evidence="5">
    <location>
        <begin position="533"/>
        <end position="552"/>
    </location>
</feature>
<dbReference type="PANTHER" id="PTHR10117:SF54">
    <property type="entry name" value="TRANSIENT RECEPTOR POTENTIAL-GAMMA PROTEIN"/>
    <property type="match status" value="1"/>
</dbReference>
<dbReference type="Pfam" id="PF13637">
    <property type="entry name" value="Ank_4"/>
    <property type="match status" value="1"/>
</dbReference>
<dbReference type="EMBL" id="JBJKFK010001341">
    <property type="protein sequence ID" value="KAL3313345.1"/>
    <property type="molecule type" value="Genomic_DNA"/>
</dbReference>
<organism evidence="6 7">
    <name type="scientific">Cichlidogyrus casuarinus</name>
    <dbReference type="NCBI Taxonomy" id="1844966"/>
    <lineage>
        <taxon>Eukaryota</taxon>
        <taxon>Metazoa</taxon>
        <taxon>Spiralia</taxon>
        <taxon>Lophotrochozoa</taxon>
        <taxon>Platyhelminthes</taxon>
        <taxon>Monogenea</taxon>
        <taxon>Monopisthocotylea</taxon>
        <taxon>Dactylogyridea</taxon>
        <taxon>Ancyrocephalidae</taxon>
        <taxon>Cichlidogyrus</taxon>
    </lineage>
</organism>
<dbReference type="Pfam" id="PF00023">
    <property type="entry name" value="Ank"/>
    <property type="match status" value="1"/>
</dbReference>
<dbReference type="GO" id="GO:0034220">
    <property type="term" value="P:monoatomic ion transmembrane transport"/>
    <property type="evidence" value="ECO:0007669"/>
    <property type="project" value="UniProtKB-KW"/>
</dbReference>
<dbReference type="PROSITE" id="PS50088">
    <property type="entry name" value="ANK_REPEAT"/>
    <property type="match status" value="5"/>
</dbReference>
<dbReference type="PANTHER" id="PTHR10117">
    <property type="entry name" value="TRANSIENT RECEPTOR POTENTIAL CHANNEL"/>
    <property type="match status" value="1"/>
</dbReference>
<dbReference type="AlphaFoldDB" id="A0ABD2Q1I7"/>
<dbReference type="Proteomes" id="UP001626550">
    <property type="component" value="Unassembled WGS sequence"/>
</dbReference>
<feature type="transmembrane region" description="Helical" evidence="5">
    <location>
        <begin position="358"/>
        <end position="379"/>
    </location>
</feature>
<evidence type="ECO:0000256" key="5">
    <source>
        <dbReference type="SAM" id="Phobius"/>
    </source>
</evidence>
<evidence type="ECO:0000256" key="1">
    <source>
        <dbReference type="ARBA" id="ARBA00022448"/>
    </source>
</evidence>
<evidence type="ECO:0000256" key="4">
    <source>
        <dbReference type="PROSITE-ProRule" id="PRU00023"/>
    </source>
</evidence>
<keyword evidence="5" id="KW-0472">Membrane</keyword>
<name>A0ABD2Q1I7_9PLAT</name>
<feature type="transmembrane region" description="Helical" evidence="5">
    <location>
        <begin position="431"/>
        <end position="447"/>
    </location>
</feature>
<feature type="repeat" description="ANK" evidence="4">
    <location>
        <begin position="161"/>
        <end position="187"/>
    </location>
</feature>
<feature type="transmembrane region" description="Helical" evidence="5">
    <location>
        <begin position="602"/>
        <end position="624"/>
    </location>
</feature>
<feature type="repeat" description="ANK" evidence="4">
    <location>
        <begin position="87"/>
        <end position="109"/>
    </location>
</feature>
<dbReference type="SMART" id="SM00248">
    <property type="entry name" value="ANK"/>
    <property type="match status" value="6"/>
</dbReference>
<evidence type="ECO:0000256" key="2">
    <source>
        <dbReference type="ARBA" id="ARBA00023065"/>
    </source>
</evidence>
<protein>
    <recommendedName>
        <fullName evidence="8">Ion transport domain-containing protein</fullName>
    </recommendedName>
</protein>
<keyword evidence="3" id="KW-0407">Ion channel</keyword>
<sequence length="685" mass="75649">MTPLHVAAASGCQAVVKELIKFNKSMIATMKNKTNGSLPMHLAAAGGHADLDGETGLHLAAMEGHVNVLEVFRDYPNVDLRAHSSETGLTALHVAAKNGQLQFVREMISLVPANMPSEQTGSSNSEYGYTALHLAAREGQENLVRLLLNSEGVDVKTTTALNSLALHYAAQNGHTNVASLLLSKSSDQINLRDEKGRAALQVAAIGGKLDMVVFLLSQGSDIEFYDTLFLLNLIQCAKMTQFEIVIDFVLSSECPVDTAAKLAGRFKELAEREKDQSRPLNIASGNCETICSDLLRLVAAQDESLVARLMTAVDSHNNRFIDNLVRADLKEVIINPIIQSYLTNVWYGSLEQWPQEKFVFLLFVITVFPPLWLTISLPLRQFESLNESPIVKFMCYLMSYCVLLVLLILAAVNPLEDSCTRAHMTPTWNEWLLLVWISGLFIGELVNPSSIGGLMMLKYLMLATSIIASWVHIFSLLSPDRLVRLEMLYVRDILLAVGTFSALIASIEFLCILAFFGPLSIMIRAVFRDVARFSFLFVACLLGFAAIIRAILEPTGGVSPRYDITLWSLVQSLFFLPYGMLGLNDLPPPSWSPAYAPTLIQIMLGISMFMLSVVTINLLIAMMAETYKDLRELSEIEWKFSRAKIINNVMKSVCTPPPLIILTQAFDRLSHVASCFSAGNSSSTH</sequence>
<feature type="repeat" description="ANK" evidence="4">
    <location>
        <begin position="127"/>
        <end position="149"/>
    </location>
</feature>
<feature type="transmembrane region" description="Helical" evidence="5">
    <location>
        <begin position="391"/>
        <end position="411"/>
    </location>
</feature>
<reference evidence="6 7" key="1">
    <citation type="submission" date="2024-11" db="EMBL/GenBank/DDBJ databases">
        <title>Adaptive evolution of stress response genes in parasites aligns with host niche diversity.</title>
        <authorList>
            <person name="Hahn C."/>
            <person name="Resl P."/>
        </authorList>
    </citation>
    <scope>NUCLEOTIDE SEQUENCE [LARGE SCALE GENOMIC DNA]</scope>
    <source>
        <strain evidence="6">EGGRZ-B1_66</strain>
        <tissue evidence="6">Body</tissue>
    </source>
</reference>
<dbReference type="Pfam" id="PF12796">
    <property type="entry name" value="Ank_2"/>
    <property type="match status" value="1"/>
</dbReference>
<keyword evidence="4" id="KW-0040">ANK repeat</keyword>
<evidence type="ECO:0000256" key="3">
    <source>
        <dbReference type="ARBA" id="ARBA00023303"/>
    </source>
</evidence>
<proteinExistence type="predicted"/>